<evidence type="ECO:0000313" key="4">
    <source>
        <dbReference type="Proteomes" id="UP000010988"/>
    </source>
</evidence>
<dbReference type="eggNOG" id="COG0604">
    <property type="taxonomic scope" value="Bacteria"/>
</dbReference>
<gene>
    <name evidence="3" type="ORF">GOACH_19_00060</name>
</gene>
<dbReference type="SMART" id="SM00829">
    <property type="entry name" value="PKS_ER"/>
    <property type="match status" value="1"/>
</dbReference>
<keyword evidence="4" id="KW-1185">Reference proteome</keyword>
<comment type="caution">
    <text evidence="3">The sequence shown here is derived from an EMBL/GenBank/DDBJ whole genome shotgun (WGS) entry which is preliminary data.</text>
</comment>
<proteinExistence type="predicted"/>
<reference evidence="3 4" key="1">
    <citation type="submission" date="2012-12" db="EMBL/GenBank/DDBJ databases">
        <title>Whole genome shotgun sequence of Gordonia aichiensis NBRC 108223.</title>
        <authorList>
            <person name="Isaki-Nakamura S."/>
            <person name="Hosoyama A."/>
            <person name="Tsuchikane K."/>
            <person name="Ando Y."/>
            <person name="Baba S."/>
            <person name="Ohji S."/>
            <person name="Hamada M."/>
            <person name="Tamura T."/>
            <person name="Yamazoe A."/>
            <person name="Yamazaki S."/>
            <person name="Fujita N."/>
        </authorList>
    </citation>
    <scope>NUCLEOTIDE SEQUENCE [LARGE SCALE GENOMIC DNA]</scope>
    <source>
        <strain evidence="3 4">NBRC 108223</strain>
    </source>
</reference>
<dbReference type="PANTHER" id="PTHR43482:SF1">
    <property type="entry name" value="PROTEIN AST1-RELATED"/>
    <property type="match status" value="1"/>
</dbReference>
<protein>
    <submittedName>
        <fullName evidence="3">Putative oxidoreductase</fullName>
    </submittedName>
</protein>
<organism evidence="3 4">
    <name type="scientific">Gordonia aichiensis NBRC 108223</name>
    <dbReference type="NCBI Taxonomy" id="1220583"/>
    <lineage>
        <taxon>Bacteria</taxon>
        <taxon>Bacillati</taxon>
        <taxon>Actinomycetota</taxon>
        <taxon>Actinomycetes</taxon>
        <taxon>Mycobacteriales</taxon>
        <taxon>Gordoniaceae</taxon>
        <taxon>Gordonia</taxon>
    </lineage>
</organism>
<dbReference type="CDD" id="cd05289">
    <property type="entry name" value="MDR_like_2"/>
    <property type="match status" value="1"/>
</dbReference>
<evidence type="ECO:0000256" key="1">
    <source>
        <dbReference type="SAM" id="MobiDB-lite"/>
    </source>
</evidence>
<dbReference type="Proteomes" id="UP000010988">
    <property type="component" value="Unassembled WGS sequence"/>
</dbReference>
<dbReference type="OrthoDB" id="9801186at2"/>
<feature type="region of interest" description="Disordered" evidence="1">
    <location>
        <begin position="302"/>
        <end position="323"/>
    </location>
</feature>
<dbReference type="InterPro" id="IPR036291">
    <property type="entry name" value="NAD(P)-bd_dom_sf"/>
</dbReference>
<dbReference type="Pfam" id="PF13602">
    <property type="entry name" value="ADH_zinc_N_2"/>
    <property type="match status" value="1"/>
</dbReference>
<dbReference type="Gene3D" id="3.90.180.10">
    <property type="entry name" value="Medium-chain alcohol dehydrogenases, catalytic domain"/>
    <property type="match status" value="1"/>
</dbReference>
<name>L7KQP1_9ACTN</name>
<dbReference type="PANTHER" id="PTHR43482">
    <property type="entry name" value="PROTEIN AST1-RELATED"/>
    <property type="match status" value="1"/>
</dbReference>
<dbReference type="Pfam" id="PF08240">
    <property type="entry name" value="ADH_N"/>
    <property type="match status" value="1"/>
</dbReference>
<dbReference type="EMBL" id="BANR01000019">
    <property type="protein sequence ID" value="GAC50003.1"/>
    <property type="molecule type" value="Genomic_DNA"/>
</dbReference>
<dbReference type="InterPro" id="IPR013154">
    <property type="entry name" value="ADH-like_N"/>
</dbReference>
<dbReference type="STRING" id="1220583.GOACH_19_00060"/>
<dbReference type="RefSeq" id="WP_005177147.1">
    <property type="nucleotide sequence ID" value="NZ_BANR01000019.1"/>
</dbReference>
<dbReference type="AlphaFoldDB" id="L7KQP1"/>
<dbReference type="InterPro" id="IPR052585">
    <property type="entry name" value="Lipid_raft_assoc_Zn_ADH"/>
</dbReference>
<dbReference type="InterPro" id="IPR011032">
    <property type="entry name" value="GroES-like_sf"/>
</dbReference>
<dbReference type="SUPFAM" id="SSF51735">
    <property type="entry name" value="NAD(P)-binding Rossmann-fold domains"/>
    <property type="match status" value="1"/>
</dbReference>
<sequence length="418" mass="43767">MTPARRWVALGPGGLDDFALTDIEVTSPARGEVTIEVTAAGVNPADLKHALAATDFPLPIGYEVAGRNIALGPDTEIGSGAVAVGHEVLAFRVRGGYATALTVPAEKVFARPETLGVDEAAGLLLAGTTAADMLRAASTARDELIVLHGASGAVGVALLQLARLWGIRVISTAGPRSGERVRDFGGLPVTYGPGVLDRIRAAADGRPIAAALDAVGTDEAVDASLELVADRSRIVTIAAPRRAAADGFQALGGGRPEGAEFRDTLRTSLIRLTSDGDLVIPIGAIFGFEQAREALRLVSDGHAGGRSSSALTGDSSRQHPRPDLRRWRFAPAEHRLRFGATIPRSRNADPVRTLSGRGTRTRWLTARSFAPVGTPGQQTGHHCQTWNRGQNRSVLVYKGMSTPGCLRSPGSAAGCEWP</sequence>
<feature type="domain" description="Enoyl reductase (ER)" evidence="2">
    <location>
        <begin position="13"/>
        <end position="302"/>
    </location>
</feature>
<dbReference type="Gene3D" id="3.40.50.720">
    <property type="entry name" value="NAD(P)-binding Rossmann-like Domain"/>
    <property type="match status" value="1"/>
</dbReference>
<evidence type="ECO:0000259" key="2">
    <source>
        <dbReference type="SMART" id="SM00829"/>
    </source>
</evidence>
<accession>L7KQP1</accession>
<feature type="compositionally biased region" description="Polar residues" evidence="1">
    <location>
        <begin position="306"/>
        <end position="315"/>
    </location>
</feature>
<dbReference type="GO" id="GO:0016491">
    <property type="term" value="F:oxidoreductase activity"/>
    <property type="evidence" value="ECO:0007669"/>
    <property type="project" value="InterPro"/>
</dbReference>
<dbReference type="InterPro" id="IPR020843">
    <property type="entry name" value="ER"/>
</dbReference>
<evidence type="ECO:0000313" key="3">
    <source>
        <dbReference type="EMBL" id="GAC50003.1"/>
    </source>
</evidence>
<dbReference type="SUPFAM" id="SSF50129">
    <property type="entry name" value="GroES-like"/>
    <property type="match status" value="1"/>
</dbReference>